<sequence>MCDGCNGDFLPCTSFCPQAQVTIASLLFPLDLYPLDLSGTDLILGVQWHSQISPFIMDYNGPFMRFMWENKMVELKGEPRPNPSPITAHQLRHLQQTNRVEALFQLTLEPLPKPITSTSFSTPASSTADIPTSTISQLQQLIQQYSTIFSTPTSIPPSRQTDHVINLLPNTPPISIRPYCYPHFQKEEIESQVQKMLASGFITPSTSLFSSPVLLVKKKDGTWCFCVDYRALNAATVKDKFPI</sequence>
<keyword evidence="2" id="KW-1185">Reference proteome</keyword>
<dbReference type="PANTHER" id="PTHR15503:SF22">
    <property type="entry name" value="TRANSPOSON TY3-I GAG POLYPROTEIN"/>
    <property type="match status" value="1"/>
</dbReference>
<dbReference type="AlphaFoldDB" id="A0AAQ3S3K2"/>
<dbReference type="SUPFAM" id="SSF56672">
    <property type="entry name" value="DNA/RNA polymerases"/>
    <property type="match status" value="1"/>
</dbReference>
<reference evidence="1 2" key="1">
    <citation type="journal article" date="2023" name="Life. Sci Alliance">
        <title>Evolutionary insights into 3D genome organization and epigenetic landscape of Vigna mungo.</title>
        <authorList>
            <person name="Junaid A."/>
            <person name="Singh B."/>
            <person name="Bhatia S."/>
        </authorList>
    </citation>
    <scope>NUCLEOTIDE SEQUENCE [LARGE SCALE GENOMIC DNA]</scope>
    <source>
        <strain evidence="1">Urdbean</strain>
    </source>
</reference>
<protein>
    <recommendedName>
        <fullName evidence="3">Transposon Ty3-I Gag-Pol polyprotein</fullName>
    </recommendedName>
</protein>
<dbReference type="EMBL" id="CP144698">
    <property type="protein sequence ID" value="WVZ16217.1"/>
    <property type="molecule type" value="Genomic_DNA"/>
</dbReference>
<dbReference type="Pfam" id="PF08284">
    <property type="entry name" value="RVP_2"/>
    <property type="match status" value="1"/>
</dbReference>
<evidence type="ECO:0000313" key="1">
    <source>
        <dbReference type="EMBL" id="WVZ16217.1"/>
    </source>
</evidence>
<proteinExistence type="predicted"/>
<gene>
    <name evidence="1" type="ORF">V8G54_009199</name>
</gene>
<accession>A0AAQ3S3K2</accession>
<organism evidence="1 2">
    <name type="scientific">Vigna mungo</name>
    <name type="common">Black gram</name>
    <name type="synonym">Phaseolus mungo</name>
    <dbReference type="NCBI Taxonomy" id="3915"/>
    <lineage>
        <taxon>Eukaryota</taxon>
        <taxon>Viridiplantae</taxon>
        <taxon>Streptophyta</taxon>
        <taxon>Embryophyta</taxon>
        <taxon>Tracheophyta</taxon>
        <taxon>Spermatophyta</taxon>
        <taxon>Magnoliopsida</taxon>
        <taxon>eudicotyledons</taxon>
        <taxon>Gunneridae</taxon>
        <taxon>Pentapetalae</taxon>
        <taxon>rosids</taxon>
        <taxon>fabids</taxon>
        <taxon>Fabales</taxon>
        <taxon>Fabaceae</taxon>
        <taxon>Papilionoideae</taxon>
        <taxon>50 kb inversion clade</taxon>
        <taxon>NPAAA clade</taxon>
        <taxon>indigoferoid/millettioid clade</taxon>
        <taxon>Phaseoleae</taxon>
        <taxon>Vigna</taxon>
    </lineage>
</organism>
<dbReference type="PANTHER" id="PTHR15503">
    <property type="entry name" value="LDOC1 RELATED"/>
    <property type="match status" value="1"/>
</dbReference>
<feature type="non-terminal residue" evidence="1">
    <location>
        <position position="243"/>
    </location>
</feature>
<evidence type="ECO:0000313" key="2">
    <source>
        <dbReference type="Proteomes" id="UP001374535"/>
    </source>
</evidence>
<dbReference type="InterPro" id="IPR043502">
    <property type="entry name" value="DNA/RNA_pol_sf"/>
</dbReference>
<dbReference type="InterPro" id="IPR032567">
    <property type="entry name" value="RTL1-rel"/>
</dbReference>
<dbReference type="Gene3D" id="3.10.10.10">
    <property type="entry name" value="HIV Type 1 Reverse Transcriptase, subunit A, domain 1"/>
    <property type="match status" value="1"/>
</dbReference>
<name>A0AAQ3S3K2_VIGMU</name>
<dbReference type="Proteomes" id="UP001374535">
    <property type="component" value="Chromosome 3"/>
</dbReference>
<evidence type="ECO:0008006" key="3">
    <source>
        <dbReference type="Google" id="ProtNLM"/>
    </source>
</evidence>